<reference evidence="1" key="1">
    <citation type="journal article" date="2015" name="Nature">
        <title>Complex archaea that bridge the gap between prokaryotes and eukaryotes.</title>
        <authorList>
            <person name="Spang A."/>
            <person name="Saw J.H."/>
            <person name="Jorgensen S.L."/>
            <person name="Zaremba-Niedzwiedzka K."/>
            <person name="Martijn J."/>
            <person name="Lind A.E."/>
            <person name="van Eijk R."/>
            <person name="Schleper C."/>
            <person name="Guy L."/>
            <person name="Ettema T.J."/>
        </authorList>
    </citation>
    <scope>NUCLEOTIDE SEQUENCE</scope>
</reference>
<comment type="caution">
    <text evidence="1">The sequence shown here is derived from an EMBL/GenBank/DDBJ whole genome shotgun (WGS) entry which is preliminary data.</text>
</comment>
<name>A0A0F9N186_9ZZZZ</name>
<gene>
    <name evidence="1" type="ORF">LCGC14_1023290</name>
</gene>
<dbReference type="SUPFAM" id="SSF159006">
    <property type="entry name" value="YopX-like"/>
    <property type="match status" value="1"/>
</dbReference>
<evidence type="ECO:0008006" key="2">
    <source>
        <dbReference type="Google" id="ProtNLM"/>
    </source>
</evidence>
<protein>
    <recommendedName>
        <fullName evidence="2">YopX protein domain-containing protein</fullName>
    </recommendedName>
</protein>
<accession>A0A0F9N186</accession>
<proteinExistence type="predicted"/>
<dbReference type="AlphaFoldDB" id="A0A0F9N186"/>
<sequence length="52" mass="6158">MRAYKFRAWNGSHMLSWDWLCGMGQVGPKFFDKDLPDRGYEVLQYTGLKDKN</sequence>
<organism evidence="1">
    <name type="scientific">marine sediment metagenome</name>
    <dbReference type="NCBI Taxonomy" id="412755"/>
    <lineage>
        <taxon>unclassified sequences</taxon>
        <taxon>metagenomes</taxon>
        <taxon>ecological metagenomes</taxon>
    </lineage>
</organism>
<dbReference type="EMBL" id="LAZR01004103">
    <property type="protein sequence ID" value="KKN11749.1"/>
    <property type="molecule type" value="Genomic_DNA"/>
</dbReference>
<feature type="non-terminal residue" evidence="1">
    <location>
        <position position="52"/>
    </location>
</feature>
<evidence type="ECO:0000313" key="1">
    <source>
        <dbReference type="EMBL" id="KKN11749.1"/>
    </source>
</evidence>